<evidence type="ECO:0000256" key="6">
    <source>
        <dbReference type="ARBA" id="ARBA00022842"/>
    </source>
</evidence>
<dbReference type="InterPro" id="IPR018303">
    <property type="entry name" value="ATPase_P-typ_P_site"/>
</dbReference>
<feature type="transmembrane region" description="Helical" evidence="10">
    <location>
        <begin position="1601"/>
        <end position="1618"/>
    </location>
</feature>
<dbReference type="GO" id="GO:0012505">
    <property type="term" value="C:endomembrane system"/>
    <property type="evidence" value="ECO:0007669"/>
    <property type="project" value="UniProtKB-SubCell"/>
</dbReference>
<dbReference type="GO" id="GO:0005886">
    <property type="term" value="C:plasma membrane"/>
    <property type="evidence" value="ECO:0007669"/>
    <property type="project" value="TreeGrafter"/>
</dbReference>
<evidence type="ECO:0000256" key="1">
    <source>
        <dbReference type="ARBA" id="ARBA00004141"/>
    </source>
</evidence>
<dbReference type="GO" id="GO:0140326">
    <property type="term" value="F:ATPase-coupled intramembrane lipid transporter activity"/>
    <property type="evidence" value="ECO:0007669"/>
    <property type="project" value="TreeGrafter"/>
</dbReference>
<dbReference type="SUPFAM" id="SSF56784">
    <property type="entry name" value="HAD-like"/>
    <property type="match status" value="1"/>
</dbReference>
<dbReference type="PANTHER" id="PTHR24092:SF180">
    <property type="entry name" value="PHOSPHOLIPID-TRANSPORTING ATPASE DNF1-RELATED"/>
    <property type="match status" value="1"/>
</dbReference>
<feature type="compositionally biased region" description="Basic and acidic residues" evidence="9">
    <location>
        <begin position="564"/>
        <end position="573"/>
    </location>
</feature>
<feature type="domain" description="P-type ATPase C-terminal" evidence="12">
    <location>
        <begin position="1535"/>
        <end position="1781"/>
    </location>
</feature>
<feature type="region of interest" description="Disordered" evidence="9">
    <location>
        <begin position="617"/>
        <end position="663"/>
    </location>
</feature>
<evidence type="ECO:0000256" key="2">
    <source>
        <dbReference type="ARBA" id="ARBA00004308"/>
    </source>
</evidence>
<keyword evidence="7 10" id="KW-1133">Transmembrane helix</keyword>
<evidence type="ECO:0000259" key="11">
    <source>
        <dbReference type="Pfam" id="PF16209"/>
    </source>
</evidence>
<name>A0A9W7YAM3_9FUNG</name>
<dbReference type="SUPFAM" id="SSF81653">
    <property type="entry name" value="Calcium ATPase, transduction domain A"/>
    <property type="match status" value="1"/>
</dbReference>
<dbReference type="GO" id="GO:0016887">
    <property type="term" value="F:ATP hydrolysis activity"/>
    <property type="evidence" value="ECO:0007669"/>
    <property type="project" value="InterPro"/>
</dbReference>
<dbReference type="InterPro" id="IPR032630">
    <property type="entry name" value="P_typ_ATPase_c"/>
</dbReference>
<evidence type="ECO:0008006" key="15">
    <source>
        <dbReference type="Google" id="ProtNLM"/>
    </source>
</evidence>
<feature type="transmembrane region" description="Helical" evidence="10">
    <location>
        <begin position="1689"/>
        <end position="1706"/>
    </location>
</feature>
<feature type="compositionally biased region" description="Basic residues" evidence="9">
    <location>
        <begin position="642"/>
        <end position="652"/>
    </location>
</feature>
<dbReference type="EMBL" id="JANBOI010000077">
    <property type="protein sequence ID" value="KAJ1734398.1"/>
    <property type="molecule type" value="Genomic_DNA"/>
</dbReference>
<feature type="transmembrane region" description="Helical" evidence="10">
    <location>
        <begin position="90"/>
        <end position="107"/>
    </location>
</feature>
<feature type="transmembrane region" description="Helical" evidence="10">
    <location>
        <begin position="1713"/>
        <end position="1732"/>
    </location>
</feature>
<dbReference type="Gene3D" id="3.40.1110.10">
    <property type="entry name" value="Calcium-transporting ATPase, cytoplasmic domain N"/>
    <property type="match status" value="2"/>
</dbReference>
<evidence type="ECO:0000256" key="4">
    <source>
        <dbReference type="ARBA" id="ARBA00022692"/>
    </source>
</evidence>
<dbReference type="InterPro" id="IPR023299">
    <property type="entry name" value="ATPase_P-typ_cyto_dom_N"/>
</dbReference>
<dbReference type="NCBIfam" id="TIGR01494">
    <property type="entry name" value="ATPase_P-type"/>
    <property type="match status" value="1"/>
</dbReference>
<reference evidence="13" key="1">
    <citation type="submission" date="2022-07" db="EMBL/GenBank/DDBJ databases">
        <title>Phylogenomic reconstructions and comparative analyses of Kickxellomycotina fungi.</title>
        <authorList>
            <person name="Reynolds N.K."/>
            <person name="Stajich J.E."/>
            <person name="Barry K."/>
            <person name="Grigoriev I.V."/>
            <person name="Crous P."/>
            <person name="Smith M.E."/>
        </authorList>
    </citation>
    <scope>NUCLEOTIDE SEQUENCE</scope>
    <source>
        <strain evidence="13">BCRC 34381</strain>
    </source>
</reference>
<dbReference type="PANTHER" id="PTHR24092">
    <property type="entry name" value="PROBABLE PHOSPHOLIPID-TRANSPORTING ATPASE"/>
    <property type="match status" value="1"/>
</dbReference>
<dbReference type="InterPro" id="IPR032631">
    <property type="entry name" value="P-type_ATPase_N"/>
</dbReference>
<dbReference type="Gene3D" id="3.40.50.1000">
    <property type="entry name" value="HAD superfamily/HAD-like"/>
    <property type="match status" value="2"/>
</dbReference>
<dbReference type="Proteomes" id="UP001143981">
    <property type="component" value="Unassembled WGS sequence"/>
</dbReference>
<feature type="region of interest" description="Disordered" evidence="9">
    <location>
        <begin position="967"/>
        <end position="1020"/>
    </location>
</feature>
<keyword evidence="8 10" id="KW-0472">Membrane</keyword>
<dbReference type="InterPro" id="IPR001757">
    <property type="entry name" value="P_typ_ATPase"/>
</dbReference>
<dbReference type="SUPFAM" id="SSF81665">
    <property type="entry name" value="Calcium ATPase, transmembrane domain M"/>
    <property type="match status" value="1"/>
</dbReference>
<keyword evidence="5" id="KW-0479">Metal-binding</keyword>
<evidence type="ECO:0000259" key="12">
    <source>
        <dbReference type="Pfam" id="PF16212"/>
    </source>
</evidence>
<feature type="transmembrane region" description="Helical" evidence="10">
    <location>
        <begin position="454"/>
        <end position="478"/>
    </location>
</feature>
<dbReference type="Pfam" id="PF16209">
    <property type="entry name" value="PhoLip_ATPase_N"/>
    <property type="match status" value="1"/>
</dbReference>
<dbReference type="Gene3D" id="2.70.150.10">
    <property type="entry name" value="Calcium-transporting ATPase, cytoplasmic transduction domain A"/>
    <property type="match status" value="1"/>
</dbReference>
<feature type="region of interest" description="Disordered" evidence="9">
    <location>
        <begin position="1387"/>
        <end position="1411"/>
    </location>
</feature>
<evidence type="ECO:0000313" key="14">
    <source>
        <dbReference type="Proteomes" id="UP001143981"/>
    </source>
</evidence>
<feature type="compositionally biased region" description="Low complexity" evidence="9">
    <location>
        <begin position="998"/>
        <end position="1016"/>
    </location>
</feature>
<dbReference type="GO" id="GO:0046872">
    <property type="term" value="F:metal ion binding"/>
    <property type="evidence" value="ECO:0007669"/>
    <property type="project" value="UniProtKB-KW"/>
</dbReference>
<comment type="subcellular location">
    <subcellularLocation>
        <location evidence="2">Endomembrane system</location>
    </subcellularLocation>
    <subcellularLocation>
        <location evidence="1">Membrane</location>
        <topology evidence="1">Multi-pass membrane protein</topology>
    </subcellularLocation>
</comment>
<comment type="caution">
    <text evidence="13">The sequence shown here is derived from an EMBL/GenBank/DDBJ whole genome shotgun (WGS) entry which is preliminary data.</text>
</comment>
<evidence type="ECO:0000256" key="10">
    <source>
        <dbReference type="SAM" id="Phobius"/>
    </source>
</evidence>
<dbReference type="Pfam" id="PF16212">
    <property type="entry name" value="PhoLip_ATPase_C"/>
    <property type="match status" value="1"/>
</dbReference>
<evidence type="ECO:0000256" key="9">
    <source>
        <dbReference type="SAM" id="MobiDB-lite"/>
    </source>
</evidence>
<dbReference type="SUPFAM" id="SSF81660">
    <property type="entry name" value="Metal cation-transporting ATPase, ATP-binding domain N"/>
    <property type="match status" value="1"/>
</dbReference>
<organism evidence="13 14">
    <name type="scientific">Coemansia biformis</name>
    <dbReference type="NCBI Taxonomy" id="1286918"/>
    <lineage>
        <taxon>Eukaryota</taxon>
        <taxon>Fungi</taxon>
        <taxon>Fungi incertae sedis</taxon>
        <taxon>Zoopagomycota</taxon>
        <taxon>Kickxellomycotina</taxon>
        <taxon>Kickxellomycetes</taxon>
        <taxon>Kickxellales</taxon>
        <taxon>Kickxellaceae</taxon>
        <taxon>Coemansia</taxon>
    </lineage>
</organism>
<keyword evidence="6" id="KW-0460">Magnesium</keyword>
<accession>A0A9W7YAM3</accession>
<dbReference type="InterPro" id="IPR008250">
    <property type="entry name" value="ATPase_P-typ_transduc_dom_A_sf"/>
</dbReference>
<feature type="region of interest" description="Disordered" evidence="9">
    <location>
        <begin position="1808"/>
        <end position="1830"/>
    </location>
</feature>
<feature type="transmembrane region" description="Helical" evidence="10">
    <location>
        <begin position="412"/>
        <end position="434"/>
    </location>
</feature>
<feature type="transmembrane region" description="Helical" evidence="10">
    <location>
        <begin position="1648"/>
        <end position="1669"/>
    </location>
</feature>
<keyword evidence="14" id="KW-1185">Reference proteome</keyword>
<dbReference type="OrthoDB" id="377733at2759"/>
<evidence type="ECO:0000256" key="7">
    <source>
        <dbReference type="ARBA" id="ARBA00022989"/>
    </source>
</evidence>
<dbReference type="InterPro" id="IPR023298">
    <property type="entry name" value="ATPase_P-typ_TM_dom_sf"/>
</dbReference>
<dbReference type="PROSITE" id="PS00154">
    <property type="entry name" value="ATPASE_E1_E2"/>
    <property type="match status" value="1"/>
</dbReference>
<sequence>MPSPADSATSPKRPLHQRIAARLFSDAPKENGVRAAAAGLPARRIYVNDDIPEAELPEHAQHYCTNAITTSQYTLLNFLPLNLSRQFKRVANIYFLVLTTLQLIGYFSVGSRFLTVVPIILVLAITAIKDGFEDWRRHISDGHFNETPTRLVRNLRNTNLRWQDTVSQAAIHSSLLSLRIRIARQLKRKTRHNQIPHHWEEAENPVDTSTPPVLVEDAKWRSVRVGDFVILRTGDPAPADILILATSADDGSCYVETKNLDGETNLKPRTAIAETAGVRDPAGCARLRAVIEVDPPTSNMTKLNGSIRILAAPAVPDADDSPGGSAPPTMFPLQSPLSPLAVGKSPPSDVDFGANPPLVPFSISSVLLRGMTVRNTDWLVGIVMYTGDQTKIVLNAGPPPYKRSRIERIMNVQVLLSFGMVFALSFVVALVGGLRYANPNQRYSAYVDTSMSSGLYGFALFWSAMIMLQNIIPIALYVSIEFVKSWHAYWIYEDINMYYELSDQRCVARNWNISDDLGQVSYIFSDKTGTLTRNVMDFRMCSINGIIYGKQLPGDELDVVKSRKAQEEVDRNNPPEGGANPFFMEIQDEDSGAAEQAMFGAPSASVARLDDGRVSMSSSIGSNGTNQYDSSPLISNSAMSNHSKKSRHKQRKAQGSPPALAVPTLAPVPIGAARSRSRTEQGASEEEIQAKCRQMIHVYLGAMRNVFDPVYVEIGDEGTGDGGAYTFVDPQLFYDMRPEVAPAGKVKGMSSPRADAAAAAFAAEDAGSPGGDGLGLAVPRESIRRVASHRSVQHGYVVDPLRQRDAIDLFLTEVATCHSVVVEKSFQKQIIDDDRDDRSTIRRLARIFHGRSGSRKITEKVRHIRNRSMQHRRTGSAMTVSSLDDGVHWVPSDGGPASAGHARNMSSVDASSLRVAIGDAAVGAGHVRHMSSTDAASYSMTVPGRGSYGQPGRGSYGQHADARQAFVSESTSAGSAGDGEVAGFFGDQPDSGERLPMHSPTHSLSHSQPQSPLPMHMQMTGAGTSARDLTQGLDQGFAGSQIMSPGVQEQKDMSKLAYSAESPDEGALVRAAKNFGYTFLGRIKGTLYVDVRGEQRQFEVLDTIEFDSTRKRMSTVLRRPAPHNDIVLFTKGADNVMIERLCAVPERGEEPGLFGTREEVEFERAMRERTFTQIDEFANAGLRTLLLCYRKLTENEWVRWSARYHAAQASLDSDRDERIAQVCEEMERDLRISGATAIEDKLQERVPDTIAALRAAGIRIWVLTGDKMETAINIGFAANLLTKEMELWTISSSSGTDKILSRFHLIARIMRSMTPDGAAGAAVPTVASDHKPEKARLSLDVEDARALGSVSYKIGRARKFLHIGETLRQRRQRKHRHVAAAAAVSQVPAHAAPAAGGGGGADVDEDPSPEEVRQSINFLRRHSSIGGEGVATEEAGDKGAEYHPLNALVIDGGALSIVMGDPECRALLLEIAPLFKSVVCCRASPLQKAEVVRLIKDGLDLVTLAIGDGANDVSMIQTADIGVAISGEEGLQASMASDYTVGRFHFLQNLLLVHGLYDYLRMSEMILSFFYKNVIWAMVPFWFSIYSSFSANVFYDLSYIQMYNVVFTVAPVVILGCIDKPFNYRTAMTYVAVYSDGINNRYFQWWRYVLYVVDGIYQSAVIFFTFYLFTYTSDVQNASGRTWGRSDLSTGPTVAVVIAASLCVGFNSWQWNWLMAVAIGLSIAICLVYIGIASTVPYYSLQGVATVVMATIEFWFGVIIAVVVALLPRYCVHSWQKLHRPRDLDIIREIKVLHRPWYGQVFVEPDAQPEPADKDHSHKRAGRQVGFYHD</sequence>
<keyword evidence="4 10" id="KW-0812">Transmembrane</keyword>
<feature type="transmembrane region" description="Helical" evidence="10">
    <location>
        <begin position="1752"/>
        <end position="1772"/>
    </location>
</feature>
<feature type="domain" description="P-type ATPase N-terminal" evidence="11">
    <location>
        <begin position="45"/>
        <end position="115"/>
    </location>
</feature>
<dbReference type="InterPro" id="IPR023214">
    <property type="entry name" value="HAD_sf"/>
</dbReference>
<gene>
    <name evidence="13" type="ORF">LPJ61_001093</name>
</gene>
<protein>
    <recommendedName>
        <fullName evidence="15">P-type phospholipid transporter</fullName>
    </recommendedName>
</protein>
<feature type="region of interest" description="Disordered" evidence="9">
    <location>
        <begin position="564"/>
        <end position="583"/>
    </location>
</feature>
<keyword evidence="3" id="KW-0813">Transport</keyword>
<evidence type="ECO:0000256" key="3">
    <source>
        <dbReference type="ARBA" id="ARBA00022448"/>
    </source>
</evidence>
<proteinExistence type="predicted"/>
<feature type="compositionally biased region" description="Polar residues" evidence="9">
    <location>
        <begin position="617"/>
        <end position="641"/>
    </location>
</feature>
<feature type="transmembrane region" description="Helical" evidence="10">
    <location>
        <begin position="1569"/>
        <end position="1589"/>
    </location>
</feature>
<dbReference type="GO" id="GO:0045332">
    <property type="term" value="P:phospholipid translocation"/>
    <property type="evidence" value="ECO:0007669"/>
    <property type="project" value="TreeGrafter"/>
</dbReference>
<evidence type="ECO:0000256" key="8">
    <source>
        <dbReference type="ARBA" id="ARBA00023136"/>
    </source>
</evidence>
<evidence type="ECO:0000313" key="13">
    <source>
        <dbReference type="EMBL" id="KAJ1734398.1"/>
    </source>
</evidence>
<evidence type="ECO:0000256" key="5">
    <source>
        <dbReference type="ARBA" id="ARBA00022723"/>
    </source>
</evidence>
<dbReference type="Gene3D" id="1.20.1110.10">
    <property type="entry name" value="Calcium-transporting ATPase, transmembrane domain"/>
    <property type="match status" value="1"/>
</dbReference>
<dbReference type="GO" id="GO:0005524">
    <property type="term" value="F:ATP binding"/>
    <property type="evidence" value="ECO:0007669"/>
    <property type="project" value="InterPro"/>
</dbReference>
<dbReference type="Pfam" id="PF13246">
    <property type="entry name" value="Cation_ATPase"/>
    <property type="match status" value="1"/>
</dbReference>
<dbReference type="InterPro" id="IPR036412">
    <property type="entry name" value="HAD-like_sf"/>
</dbReference>